<sequence>GSELDHNPSVSGSNSAMGKFGSKFVPLPQSSFTACPVGRSVTVLCSPCESRQHTDTHKIVGIEP</sequence>
<protein>
    <submittedName>
        <fullName evidence="1">Uncharacterized protein</fullName>
    </submittedName>
</protein>
<dbReference type="EMBL" id="HACG01047594">
    <property type="protein sequence ID" value="CEK94459.1"/>
    <property type="molecule type" value="Transcribed_RNA"/>
</dbReference>
<name>A0A0B7BMF8_9EUPU</name>
<gene>
    <name evidence="1" type="primary">ORF200945</name>
</gene>
<reference evidence="1" key="1">
    <citation type="submission" date="2014-12" db="EMBL/GenBank/DDBJ databases">
        <title>Insight into the proteome of Arion vulgaris.</title>
        <authorList>
            <person name="Aradska J."/>
            <person name="Bulat T."/>
            <person name="Smidak R."/>
            <person name="Sarate P."/>
            <person name="Gangsoo J."/>
            <person name="Sialana F."/>
            <person name="Bilban M."/>
            <person name="Lubec G."/>
        </authorList>
    </citation>
    <scope>NUCLEOTIDE SEQUENCE</scope>
    <source>
        <tissue evidence="1">Skin</tissue>
    </source>
</reference>
<accession>A0A0B7BMF8</accession>
<feature type="non-terminal residue" evidence="1">
    <location>
        <position position="1"/>
    </location>
</feature>
<evidence type="ECO:0000313" key="1">
    <source>
        <dbReference type="EMBL" id="CEK94459.1"/>
    </source>
</evidence>
<proteinExistence type="predicted"/>
<dbReference type="AlphaFoldDB" id="A0A0B7BMF8"/>
<organism evidence="1">
    <name type="scientific">Arion vulgaris</name>
    <dbReference type="NCBI Taxonomy" id="1028688"/>
    <lineage>
        <taxon>Eukaryota</taxon>
        <taxon>Metazoa</taxon>
        <taxon>Spiralia</taxon>
        <taxon>Lophotrochozoa</taxon>
        <taxon>Mollusca</taxon>
        <taxon>Gastropoda</taxon>
        <taxon>Heterobranchia</taxon>
        <taxon>Euthyneura</taxon>
        <taxon>Panpulmonata</taxon>
        <taxon>Eupulmonata</taxon>
        <taxon>Stylommatophora</taxon>
        <taxon>Helicina</taxon>
        <taxon>Arionoidea</taxon>
        <taxon>Arionidae</taxon>
        <taxon>Arion</taxon>
    </lineage>
</organism>